<dbReference type="AlphaFoldDB" id="A0A1R1PKZ5"/>
<feature type="compositionally biased region" description="Basic and acidic residues" evidence="1">
    <location>
        <begin position="126"/>
        <end position="137"/>
    </location>
</feature>
<keyword evidence="3" id="KW-1185">Reference proteome</keyword>
<sequence length="799" mass="91043">MEVDNYTDPNEKGIISAQVSESEGSFLNDFELETYQTIYKKLLDGDQNDRKEEGEKDICTQDSRTENKNVDRRLLMYLKQLLEFPLKTLEFETALVKGEIEQNSAEITDLFYKEFNGNDKKHFESQLEGMKDDKTPESEQTSYIEKEKERSPEYTKGNDGMLFSDLKNLYQDIKESRVKINKGLERIKQRVPEVKDQSDKLIEYSTKIREGRNISRRLLEKVENIIFFAEIPKTMRQFGSSGKYQEVIDIYEGTKQFYEEFKTHYLLETMKRSGAKGSYKGEAEQGSIDAIKREQELRMMYLQVQWQGWKTTSELIGFNIDQYMSEIDEEGVELGKIFGENTRRSSGQQQQQWVRSEIFSPQRTSMQSPGFYSPRIQPLGSPFGMSEGGVTGTKGMDIFRARRNVGHADSGEKKACKMLDSLMSHSIQTTITVIRENLVYLRNDETTLLSILEQSGWLSEKLGSVVGSDNGRVLNFVGAVLVPDIIDMIFAIMVRNLQSSVESTSVCLREIIKDVVGKVEEVFGDVVKENIEAIGKENLEKKKYESSIEIIKRCGISGDPDDDRKLKSVAGYLLDMPWIRITNFPTPTNYHKNIEGSAASGEEEIPAVVPGFLGDEVKLKEYFICNEKRHKLRSSIFAGSQPSESGDQPFPKKSDVLQYQLMSILQNSVNKYVASLGSLLSYIKNTGDATRSGSVPSGRILFGNRLQSEIFRAKLVNFALSVLEYELFKVAEHWLWLYKFINSIWAFSNSNSNSNSNSESKDATNISSVSDIHFMITECYLIYLFGLVDSALDSFNEIK</sequence>
<proteinExistence type="predicted"/>
<name>A0A1R1PKZ5_ZANCU</name>
<accession>A0A1R1PKZ5</accession>
<evidence type="ECO:0000256" key="1">
    <source>
        <dbReference type="SAM" id="MobiDB-lite"/>
    </source>
</evidence>
<organism evidence="2 3">
    <name type="scientific">Zancudomyces culisetae</name>
    <name type="common">Gut fungus</name>
    <name type="synonym">Smittium culisetae</name>
    <dbReference type="NCBI Taxonomy" id="1213189"/>
    <lineage>
        <taxon>Eukaryota</taxon>
        <taxon>Fungi</taxon>
        <taxon>Fungi incertae sedis</taxon>
        <taxon>Zoopagomycota</taxon>
        <taxon>Kickxellomycotina</taxon>
        <taxon>Harpellomycetes</taxon>
        <taxon>Harpellales</taxon>
        <taxon>Legeriomycetaceae</taxon>
        <taxon>Zancudomyces</taxon>
    </lineage>
</organism>
<gene>
    <name evidence="2" type="ORF">AX774_g4895</name>
</gene>
<dbReference type="Proteomes" id="UP000188320">
    <property type="component" value="Unassembled WGS sequence"/>
</dbReference>
<reference evidence="3" key="1">
    <citation type="submission" date="2017-01" db="EMBL/GenBank/DDBJ databases">
        <authorList>
            <person name="Wang Y."/>
            <person name="White M."/>
            <person name="Kvist S."/>
            <person name="Moncalvo J.-M."/>
        </authorList>
    </citation>
    <scope>NUCLEOTIDE SEQUENCE [LARGE SCALE GENOMIC DNA]</scope>
    <source>
        <strain evidence="3">COL-18-3</strain>
    </source>
</reference>
<feature type="region of interest" description="Disordered" evidence="1">
    <location>
        <begin position="126"/>
        <end position="157"/>
    </location>
</feature>
<evidence type="ECO:0008006" key="4">
    <source>
        <dbReference type="Google" id="ProtNLM"/>
    </source>
</evidence>
<evidence type="ECO:0000313" key="2">
    <source>
        <dbReference type="EMBL" id="OMH81648.1"/>
    </source>
</evidence>
<feature type="compositionally biased region" description="Basic and acidic residues" evidence="1">
    <location>
        <begin position="144"/>
        <end position="153"/>
    </location>
</feature>
<evidence type="ECO:0000313" key="3">
    <source>
        <dbReference type="Proteomes" id="UP000188320"/>
    </source>
</evidence>
<dbReference type="EMBL" id="LSSK01000852">
    <property type="protein sequence ID" value="OMH81648.1"/>
    <property type="molecule type" value="Genomic_DNA"/>
</dbReference>
<protein>
    <recommendedName>
        <fullName evidence="4">Exocyst complex component SEC5</fullName>
    </recommendedName>
</protein>
<dbReference type="OrthoDB" id="1661054at2759"/>
<comment type="caution">
    <text evidence="2">The sequence shown here is derived from an EMBL/GenBank/DDBJ whole genome shotgun (WGS) entry which is preliminary data.</text>
</comment>